<gene>
    <name evidence="2" type="ORF">E3N88_07869</name>
</gene>
<reference evidence="2 3" key="1">
    <citation type="submission" date="2019-05" db="EMBL/GenBank/DDBJ databases">
        <title>Mikania micrantha, genome provides insights into the molecular mechanism of rapid growth.</title>
        <authorList>
            <person name="Liu B."/>
        </authorList>
    </citation>
    <scope>NUCLEOTIDE SEQUENCE [LARGE SCALE GENOMIC DNA]</scope>
    <source>
        <strain evidence="2">NLD-2019</strain>
        <tissue evidence="2">Leaf</tissue>
    </source>
</reference>
<dbReference type="EMBL" id="SZYD01000004">
    <property type="protein sequence ID" value="KAD6453164.1"/>
    <property type="molecule type" value="Genomic_DNA"/>
</dbReference>
<accession>A0A5N6PER2</accession>
<dbReference type="Proteomes" id="UP000326396">
    <property type="component" value="Linkage Group LG12"/>
</dbReference>
<feature type="region of interest" description="Disordered" evidence="1">
    <location>
        <begin position="74"/>
        <end position="93"/>
    </location>
</feature>
<comment type="caution">
    <text evidence="2">The sequence shown here is derived from an EMBL/GenBank/DDBJ whole genome shotgun (WGS) entry which is preliminary data.</text>
</comment>
<organism evidence="2 3">
    <name type="scientific">Mikania micrantha</name>
    <name type="common">bitter vine</name>
    <dbReference type="NCBI Taxonomy" id="192012"/>
    <lineage>
        <taxon>Eukaryota</taxon>
        <taxon>Viridiplantae</taxon>
        <taxon>Streptophyta</taxon>
        <taxon>Embryophyta</taxon>
        <taxon>Tracheophyta</taxon>
        <taxon>Spermatophyta</taxon>
        <taxon>Magnoliopsida</taxon>
        <taxon>eudicotyledons</taxon>
        <taxon>Gunneridae</taxon>
        <taxon>Pentapetalae</taxon>
        <taxon>asterids</taxon>
        <taxon>campanulids</taxon>
        <taxon>Asterales</taxon>
        <taxon>Asteraceae</taxon>
        <taxon>Asteroideae</taxon>
        <taxon>Heliantheae alliance</taxon>
        <taxon>Eupatorieae</taxon>
        <taxon>Mikania</taxon>
    </lineage>
</organism>
<dbReference type="AlphaFoldDB" id="A0A5N6PER2"/>
<evidence type="ECO:0000313" key="3">
    <source>
        <dbReference type="Proteomes" id="UP000326396"/>
    </source>
</evidence>
<proteinExistence type="predicted"/>
<keyword evidence="3" id="KW-1185">Reference proteome</keyword>
<sequence length="93" mass="10245">MRQPPGRYANSIYAYSTNLPQSSYSSVVQDKPVMVLDEATLVLDSTLGTSSSMVRVKVDNPTLVLIKAEGYQDFNQEDNRARSSSSRGKAPMQ</sequence>
<name>A0A5N6PER2_9ASTR</name>
<protein>
    <submittedName>
        <fullName evidence="2">Uncharacterized protein</fullName>
    </submittedName>
</protein>
<evidence type="ECO:0000256" key="1">
    <source>
        <dbReference type="SAM" id="MobiDB-lite"/>
    </source>
</evidence>
<evidence type="ECO:0000313" key="2">
    <source>
        <dbReference type="EMBL" id="KAD6453164.1"/>
    </source>
</evidence>